<dbReference type="AlphaFoldDB" id="A0A7W7PLK4"/>
<feature type="region of interest" description="Disordered" evidence="1">
    <location>
        <begin position="124"/>
        <end position="143"/>
    </location>
</feature>
<dbReference type="RefSeq" id="WP_184349347.1">
    <property type="nucleotide sequence ID" value="NZ_JACHJH010000003.1"/>
</dbReference>
<keyword evidence="2" id="KW-0472">Membrane</keyword>
<evidence type="ECO:0000313" key="3">
    <source>
        <dbReference type="EMBL" id="MBB4893508.1"/>
    </source>
</evidence>
<keyword evidence="2" id="KW-0812">Transmembrane</keyword>
<evidence type="ECO:0000313" key="4">
    <source>
        <dbReference type="Proteomes" id="UP000556084"/>
    </source>
</evidence>
<organism evidence="3 4">
    <name type="scientific">Streptomyces olivoverticillatus</name>
    <dbReference type="NCBI Taxonomy" id="66427"/>
    <lineage>
        <taxon>Bacteria</taxon>
        <taxon>Bacillati</taxon>
        <taxon>Actinomycetota</taxon>
        <taxon>Actinomycetes</taxon>
        <taxon>Kitasatosporales</taxon>
        <taxon>Streptomycetaceae</taxon>
        <taxon>Streptomyces</taxon>
    </lineage>
</organism>
<keyword evidence="2" id="KW-1133">Transmembrane helix</keyword>
<evidence type="ECO:0000256" key="1">
    <source>
        <dbReference type="SAM" id="MobiDB-lite"/>
    </source>
</evidence>
<feature type="transmembrane region" description="Helical" evidence="2">
    <location>
        <begin position="24"/>
        <end position="45"/>
    </location>
</feature>
<comment type="caution">
    <text evidence="3">The sequence shown here is derived from an EMBL/GenBank/DDBJ whole genome shotgun (WGS) entry which is preliminary data.</text>
</comment>
<proteinExistence type="predicted"/>
<dbReference type="Proteomes" id="UP000556084">
    <property type="component" value="Unassembled WGS sequence"/>
</dbReference>
<gene>
    <name evidence="3" type="ORF">FHS39_002539</name>
</gene>
<accession>A0A7W7PLK4</accession>
<keyword evidence="4" id="KW-1185">Reference proteome</keyword>
<protein>
    <submittedName>
        <fullName evidence="3">Uncharacterized protein</fullName>
    </submittedName>
</protein>
<evidence type="ECO:0000256" key="2">
    <source>
        <dbReference type="SAM" id="Phobius"/>
    </source>
</evidence>
<dbReference type="EMBL" id="JACHJH010000003">
    <property type="protein sequence ID" value="MBB4893508.1"/>
    <property type="molecule type" value="Genomic_DNA"/>
</dbReference>
<name>A0A7W7PLK4_9ACTN</name>
<reference evidence="3 4" key="1">
    <citation type="submission" date="2020-08" db="EMBL/GenBank/DDBJ databases">
        <title>Genomic Encyclopedia of Type Strains, Phase III (KMG-III): the genomes of soil and plant-associated and newly described type strains.</title>
        <authorList>
            <person name="Whitman W."/>
        </authorList>
    </citation>
    <scope>NUCLEOTIDE SEQUENCE [LARGE SCALE GENOMIC DNA]</scope>
    <source>
        <strain evidence="3 4">CECT 3266</strain>
    </source>
</reference>
<sequence length="143" mass="14876">MDETSDLDDFQGLPAASAARSTSAAATVAAANPLLMAALGAAVPLHMMKLRRLSSPQCAAIARQCVETIGFQGDALQYGGKGCAEAFNALARGLAALALTADGGVTFAGTHWCRRTGCRDLHGDHPTRYTDHPLPDLPREEAA</sequence>